<evidence type="ECO:0000259" key="1">
    <source>
        <dbReference type="PROSITE" id="PS51707"/>
    </source>
</evidence>
<reference evidence="4" key="1">
    <citation type="journal article" date="2019" name="Int. J. Syst. Evol. Microbiol.">
        <title>The Global Catalogue of Microorganisms (GCM) 10K type strain sequencing project: providing services to taxonomists for standard genome sequencing and annotation.</title>
        <authorList>
            <consortium name="The Broad Institute Genomics Platform"/>
            <consortium name="The Broad Institute Genome Sequencing Center for Infectious Disease"/>
            <person name="Wu L."/>
            <person name="Ma J."/>
        </authorList>
    </citation>
    <scope>NUCLEOTIDE SEQUENCE [LARGE SCALE GENOMIC DNA]</scope>
    <source>
        <strain evidence="4">NBRC 103166</strain>
    </source>
</reference>
<proteinExistence type="predicted"/>
<dbReference type="Gene3D" id="1.40.20.10">
    <property type="entry name" value="CHAD domain"/>
    <property type="match status" value="1"/>
</dbReference>
<dbReference type="Proteomes" id="UP001157353">
    <property type="component" value="Unassembled WGS sequence"/>
</dbReference>
<dbReference type="EMBL" id="BSPQ01000005">
    <property type="protein sequence ID" value="GLS90857.1"/>
    <property type="molecule type" value="Genomic_DNA"/>
</dbReference>
<comment type="caution">
    <text evidence="3">The sequence shown here is derived from an EMBL/GenBank/DDBJ whole genome shotgun (WGS) entry which is preliminary data.</text>
</comment>
<dbReference type="Pfam" id="PF05235">
    <property type="entry name" value="CHAD"/>
    <property type="match status" value="1"/>
</dbReference>
<dbReference type="PROSITE" id="PS51708">
    <property type="entry name" value="CHAD"/>
    <property type="match status" value="1"/>
</dbReference>
<accession>A0ABQ6E0L1</accession>
<dbReference type="PROSITE" id="PS51707">
    <property type="entry name" value="CYTH"/>
    <property type="match status" value="1"/>
</dbReference>
<feature type="domain" description="CYTH" evidence="1">
    <location>
        <begin position="2"/>
        <end position="203"/>
    </location>
</feature>
<dbReference type="InterPro" id="IPR033469">
    <property type="entry name" value="CYTH-like_dom_sf"/>
</dbReference>
<dbReference type="InterPro" id="IPR023577">
    <property type="entry name" value="CYTH_domain"/>
</dbReference>
<dbReference type="SMART" id="SM01118">
    <property type="entry name" value="CYTH"/>
    <property type="match status" value="1"/>
</dbReference>
<protein>
    <submittedName>
        <fullName evidence="3">Inorganic triphosphatase</fullName>
    </submittedName>
</protein>
<dbReference type="InterPro" id="IPR038186">
    <property type="entry name" value="CHAD_dom_sf"/>
</dbReference>
<dbReference type="InterPro" id="IPR007899">
    <property type="entry name" value="CHAD_dom"/>
</dbReference>
<dbReference type="Pfam" id="PF01928">
    <property type="entry name" value="CYTH"/>
    <property type="match status" value="1"/>
</dbReference>
<evidence type="ECO:0000259" key="2">
    <source>
        <dbReference type="PROSITE" id="PS51708"/>
    </source>
</evidence>
<feature type="domain" description="CHAD" evidence="2">
    <location>
        <begin position="218"/>
        <end position="477"/>
    </location>
</feature>
<dbReference type="CDD" id="cd07756">
    <property type="entry name" value="CYTH-like_Pase_CHAD"/>
    <property type="match status" value="1"/>
</dbReference>
<dbReference type="PANTHER" id="PTHR39569:SF1">
    <property type="entry name" value="INORGANIC TRIPHOSPHATASE"/>
    <property type="match status" value="1"/>
</dbReference>
<dbReference type="SUPFAM" id="SSF55154">
    <property type="entry name" value="CYTH-like phosphatases"/>
    <property type="match status" value="1"/>
</dbReference>
<keyword evidence="4" id="KW-1185">Reference proteome</keyword>
<dbReference type="Gene3D" id="2.40.320.10">
    <property type="entry name" value="Hypothetical Protein Pfu-838710-001"/>
    <property type="match status" value="1"/>
</dbReference>
<gene>
    <name evidence="3" type="ORF">GCM10007916_19240</name>
</gene>
<organism evidence="3 4">
    <name type="scientific">Psychromonas marina</name>
    <dbReference type="NCBI Taxonomy" id="88364"/>
    <lineage>
        <taxon>Bacteria</taxon>
        <taxon>Pseudomonadati</taxon>
        <taxon>Pseudomonadota</taxon>
        <taxon>Gammaproteobacteria</taxon>
        <taxon>Alteromonadales</taxon>
        <taxon>Psychromonadaceae</taxon>
        <taxon>Psychromonas</taxon>
    </lineage>
</organism>
<dbReference type="PANTHER" id="PTHR39569">
    <property type="entry name" value="INORGANIC TRIPHOSPHATASE"/>
    <property type="match status" value="1"/>
</dbReference>
<name>A0ABQ6E0L1_9GAMM</name>
<dbReference type="RefSeq" id="WP_284203971.1">
    <property type="nucleotide sequence ID" value="NZ_BSPQ01000005.1"/>
</dbReference>
<dbReference type="InterPro" id="IPR039013">
    <property type="entry name" value="YgiF"/>
</dbReference>
<sequence>MEVEIELKFIFNAKFANELHKTLNKFHCISSKAQFLHNVYFDTVDRKLRQFDMGLRVRSCDGKSVQTIKTAGRVIGGLHQRPEYNEPIEGLRPELARFPEKIWPINCDIQQLEHALTPIFSTDFERQTWLIEIAGDTLIEVAYDTGFIETNQGKISLCEIELELVKGDEQQLFILGREIALLPGVRLGNVSKAQRGYMLADNATFNVKPLSHSHITENQSIQQALLINLQHGLKQIQYHENCYIEGQQVEALNELLKGVKFLHQNIIIFKAEVERLKKAPWIEDLHWLARTFSWLDEYITQARLLENRAYYLRKLSKSKSVVKQLKQQQEALPSRESVIEVLTSSRYCQFVLTFTEWLIQLEKNSFLSEKDNGVKSFSNKNLSNAWGEINHIMQNSDEFTVKQFLACQGLLESNLLTGLSLGNVFSKQKSDAFRSPWLDIKQGLDEFSMLNLISEIAHDEEDKDLQSEYLTWIKRKQDSLLNALQQSKQQALLKPVYWNT</sequence>
<evidence type="ECO:0000313" key="4">
    <source>
        <dbReference type="Proteomes" id="UP001157353"/>
    </source>
</evidence>
<evidence type="ECO:0000313" key="3">
    <source>
        <dbReference type="EMBL" id="GLS90857.1"/>
    </source>
</evidence>